<protein>
    <submittedName>
        <fullName evidence="2">3461_t:CDS:1</fullName>
    </submittedName>
</protein>
<gene>
    <name evidence="2" type="ORF">PBRASI_LOCUS1967</name>
</gene>
<dbReference type="GO" id="GO:0045290">
    <property type="term" value="F:D-arabinose 1-dehydrogenase [NAD(P)+] activity"/>
    <property type="evidence" value="ECO:0007669"/>
    <property type="project" value="InterPro"/>
</dbReference>
<evidence type="ECO:0000313" key="3">
    <source>
        <dbReference type="Proteomes" id="UP000789739"/>
    </source>
</evidence>
<evidence type="ECO:0000313" key="2">
    <source>
        <dbReference type="EMBL" id="CAG8488408.1"/>
    </source>
</evidence>
<sequence length="331" mass="37476">MDCIPLDASKEIPHNRLQISKISFGAGVFSGRYNSLEEDWPLEAVRRALELGINCFDTSPYYGNSELILGDVFEKLKDEYPRSRYYLSTKCGRYGHTKNDFNYSRKRVEESVTESCRRLKTTYLDIVLAHDVEFVGIDETIEAIEKLFELKAEGIIKHVGISGYPLDVLLQIAEIQYAKSQPLDVILSYSHYTLQNTLFADYIGRFRALGVETLTNASPLSMGLFRSSPPPKWHPASTGLHKAAAECAEVAKQHNLSIAKLALQFAFQWKDVDSTMVGLSNKEEVEDAIDAWNEVKAREKGEKTIPAIEVDVLNEIKRLLEPYYNISWPSP</sequence>
<dbReference type="InterPro" id="IPR023210">
    <property type="entry name" value="NADP_OxRdtase_dom"/>
</dbReference>
<keyword evidence="3" id="KW-1185">Reference proteome</keyword>
<dbReference type="Pfam" id="PF00248">
    <property type="entry name" value="Aldo_ket_red"/>
    <property type="match status" value="1"/>
</dbReference>
<dbReference type="Proteomes" id="UP000789739">
    <property type="component" value="Unassembled WGS sequence"/>
</dbReference>
<dbReference type="PANTHER" id="PTHR42686">
    <property type="entry name" value="GH17980P-RELATED"/>
    <property type="match status" value="1"/>
</dbReference>
<dbReference type="AlphaFoldDB" id="A0A9N8WIK8"/>
<dbReference type="InterPro" id="IPR044480">
    <property type="entry name" value="Ara2-like"/>
</dbReference>
<dbReference type="SUPFAM" id="SSF51430">
    <property type="entry name" value="NAD(P)-linked oxidoreductase"/>
    <property type="match status" value="1"/>
</dbReference>
<dbReference type="PRINTS" id="PR00069">
    <property type="entry name" value="ALDKETRDTASE"/>
</dbReference>
<dbReference type="GO" id="GO:0005829">
    <property type="term" value="C:cytosol"/>
    <property type="evidence" value="ECO:0007669"/>
    <property type="project" value="TreeGrafter"/>
</dbReference>
<evidence type="ECO:0000259" key="1">
    <source>
        <dbReference type="Pfam" id="PF00248"/>
    </source>
</evidence>
<organism evidence="2 3">
    <name type="scientific">Paraglomus brasilianum</name>
    <dbReference type="NCBI Taxonomy" id="144538"/>
    <lineage>
        <taxon>Eukaryota</taxon>
        <taxon>Fungi</taxon>
        <taxon>Fungi incertae sedis</taxon>
        <taxon>Mucoromycota</taxon>
        <taxon>Glomeromycotina</taxon>
        <taxon>Glomeromycetes</taxon>
        <taxon>Paraglomerales</taxon>
        <taxon>Paraglomeraceae</taxon>
        <taxon>Paraglomus</taxon>
    </lineage>
</organism>
<dbReference type="EMBL" id="CAJVPI010000141">
    <property type="protein sequence ID" value="CAG8488408.1"/>
    <property type="molecule type" value="Genomic_DNA"/>
</dbReference>
<dbReference type="PANTHER" id="PTHR42686:SF1">
    <property type="entry name" value="GH17980P-RELATED"/>
    <property type="match status" value="1"/>
</dbReference>
<name>A0A9N8WIK8_9GLOM</name>
<dbReference type="InterPro" id="IPR036812">
    <property type="entry name" value="NAD(P)_OxRdtase_dom_sf"/>
</dbReference>
<accession>A0A9N8WIK8</accession>
<comment type="caution">
    <text evidence="2">The sequence shown here is derived from an EMBL/GenBank/DDBJ whole genome shotgun (WGS) entry which is preliminary data.</text>
</comment>
<dbReference type="OrthoDB" id="5286008at2759"/>
<reference evidence="2" key="1">
    <citation type="submission" date="2021-06" db="EMBL/GenBank/DDBJ databases">
        <authorList>
            <person name="Kallberg Y."/>
            <person name="Tangrot J."/>
            <person name="Rosling A."/>
        </authorList>
    </citation>
    <scope>NUCLEOTIDE SEQUENCE</scope>
    <source>
        <strain evidence="2">BR232B</strain>
    </source>
</reference>
<dbReference type="CDD" id="cd19164">
    <property type="entry name" value="AKR_ARA2"/>
    <property type="match status" value="1"/>
</dbReference>
<dbReference type="GO" id="GO:0070485">
    <property type="term" value="P:dehydro-D-arabinono-1,4-lactone biosynthetic process"/>
    <property type="evidence" value="ECO:0007669"/>
    <property type="project" value="TreeGrafter"/>
</dbReference>
<feature type="domain" description="NADP-dependent oxidoreductase" evidence="1">
    <location>
        <begin position="21"/>
        <end position="295"/>
    </location>
</feature>
<dbReference type="InterPro" id="IPR020471">
    <property type="entry name" value="AKR"/>
</dbReference>
<proteinExistence type="predicted"/>
<dbReference type="Gene3D" id="3.20.20.100">
    <property type="entry name" value="NADP-dependent oxidoreductase domain"/>
    <property type="match status" value="1"/>
</dbReference>